<dbReference type="Pfam" id="PF10593">
    <property type="entry name" value="Z1"/>
    <property type="match status" value="1"/>
</dbReference>
<dbReference type="EMBL" id="JAHVAH010000001">
    <property type="protein sequence ID" value="MBW0145776.1"/>
    <property type="molecule type" value="Genomic_DNA"/>
</dbReference>
<comment type="caution">
    <text evidence="3">The sequence shown here is derived from an EMBL/GenBank/DDBJ whole genome shotgun (WGS) entry which is preliminary data.</text>
</comment>
<accession>A0ABS6V864</accession>
<dbReference type="Proteomes" id="UP000698028">
    <property type="component" value="Unassembled WGS sequence"/>
</dbReference>
<evidence type="ECO:0000256" key="1">
    <source>
        <dbReference type="SAM" id="MobiDB-lite"/>
    </source>
</evidence>
<gene>
    <name evidence="3" type="ORF">KTQ36_10790</name>
</gene>
<feature type="region of interest" description="Disordered" evidence="1">
    <location>
        <begin position="858"/>
        <end position="883"/>
    </location>
</feature>
<organism evidence="3 4">
    <name type="scientific">Sphingomicrobium clamense</name>
    <dbReference type="NCBI Taxonomy" id="2851013"/>
    <lineage>
        <taxon>Bacteria</taxon>
        <taxon>Pseudomonadati</taxon>
        <taxon>Pseudomonadota</taxon>
        <taxon>Alphaproteobacteria</taxon>
        <taxon>Sphingomonadales</taxon>
        <taxon>Sphingomonadaceae</taxon>
        <taxon>Sphingomicrobium</taxon>
    </lineage>
</organism>
<evidence type="ECO:0000313" key="4">
    <source>
        <dbReference type="Proteomes" id="UP000698028"/>
    </source>
</evidence>
<evidence type="ECO:0000259" key="2">
    <source>
        <dbReference type="Pfam" id="PF10593"/>
    </source>
</evidence>
<proteinExistence type="predicted"/>
<reference evidence="3 4" key="1">
    <citation type="submission" date="2021-07" db="EMBL/GenBank/DDBJ databases">
        <title>The draft genome sequence of Sphingomicrobium sp. B8.</title>
        <authorList>
            <person name="Mu L."/>
        </authorList>
    </citation>
    <scope>NUCLEOTIDE SEQUENCE [LARGE SCALE GENOMIC DNA]</scope>
    <source>
        <strain evidence="3 4">B8</strain>
    </source>
</reference>
<protein>
    <submittedName>
        <fullName evidence="3">Z1 domain-containing protein</fullName>
    </submittedName>
</protein>
<sequence length="942" mass="105844">MAPNPETALRSAVTNILDQVRQSEPVTRDRIASTLDGLISTGLYPLPDDFDRDKLLGSIEERISIWIGESKELVNNEGHIPWLTGRKPEIEWNYWERYRSHIRPKIGQDPADKLDEITDRILSHLEDPQRQGPWDRRGLVVGHVQSGKTSNYIGLISKAADAGYKIIIVLAGLHKNLRSQTQIRVEEGFLGYDNSRRADEGYRAVGVGLEDPRPSLRPDSVTTRADDGDFNTNRARNFAINPGGRPLVFVIKKQKSVLQNLIDWVRWAQNDSEGKVAGIPLLLIDDEADHASVNTKDGAFDENGEPDPEHDPSTINGLIRKLLNSFQQKAYVGYTATPFANIFIHEQAETEEAGPDLFPSSFIISLPAPSNYFGPSHVFSVDDDADGSDEHRYVREVWDHADSLAPDEDSGWIPPKHRNGWVPRYHGELRLPPSVRRAVHSFVLATAIRRVRGQTSEHNSMLVHVSRFTSVQNMVKEQIADEVRSLKRELRYGEIEGEQSSYAELRDLFASDFELQLDDDNNPNGEPLTWDVLEPEVRTAVDLLRVKEINGTAGDILDYEQERAEGLTVIAVGGDKLSRGLTLEGLTTSYFLRASRMYDTLMQMGRWFGYRKGYEDVCRLYMTADLREWFENITVAADELREEFDHMAAVGGTPRNYGLRVRSHPALMVTSRVKMRSGTPMKLSFAGTMSETVVFSSRPEVIEANLQAAERLVEALGDAETDPVRERPEGRTQTWRNGHYWSGVDARHIKAFLASYATHPDSVKANSHYLRQFIEKQNEKGDLVSWNVALLSGKGGEKTIGGCRINMVERNPLVRNLKIPAQIKAEKYVIGRVVSPRDEAIDLGKDEYTTAVERTQEAWRKDPGTGRKSLTLPDEPSGPAIRDVRPQSTGLLILYPLSPDNAVIEKKENPVMAMALSFPTSENAIEIDYVVNNVFAMSDEDL</sequence>
<dbReference type="RefSeq" id="WP_218633657.1">
    <property type="nucleotide sequence ID" value="NZ_JAHVAH010000001.1"/>
</dbReference>
<evidence type="ECO:0000313" key="3">
    <source>
        <dbReference type="EMBL" id="MBW0145776.1"/>
    </source>
</evidence>
<name>A0ABS6V864_9SPHN</name>
<feature type="domain" description="Putative endonuclease Z1" evidence="2">
    <location>
        <begin position="434"/>
        <end position="666"/>
    </location>
</feature>
<keyword evidence="4" id="KW-1185">Reference proteome</keyword>
<feature type="region of interest" description="Disordered" evidence="1">
    <location>
        <begin position="207"/>
        <end position="228"/>
    </location>
</feature>
<dbReference type="InterPro" id="IPR018310">
    <property type="entry name" value="Put_endonuclease_Z1-dom"/>
</dbReference>